<dbReference type="InterPro" id="IPR021109">
    <property type="entry name" value="Peptidase_aspartic_dom_sf"/>
</dbReference>
<dbReference type="Gene3D" id="2.40.70.10">
    <property type="entry name" value="Acid Proteases"/>
    <property type="match status" value="1"/>
</dbReference>
<organism evidence="3 4">
    <name type="scientific">Cloacibacterium normanense</name>
    <dbReference type="NCBI Taxonomy" id="237258"/>
    <lineage>
        <taxon>Bacteria</taxon>
        <taxon>Pseudomonadati</taxon>
        <taxon>Bacteroidota</taxon>
        <taxon>Flavobacteriia</taxon>
        <taxon>Flavobacteriales</taxon>
        <taxon>Weeksellaceae</taxon>
    </lineage>
</organism>
<dbReference type="InterPro" id="IPR041489">
    <property type="entry name" value="PDZ_6"/>
</dbReference>
<gene>
    <name evidence="3" type="ORF">C3729_07035</name>
</gene>
<dbReference type="Proteomes" id="UP000238565">
    <property type="component" value="Unassembled WGS sequence"/>
</dbReference>
<dbReference type="Pfam" id="PF17820">
    <property type="entry name" value="PDZ_6"/>
    <property type="match status" value="1"/>
</dbReference>
<dbReference type="Gene3D" id="2.30.42.10">
    <property type="match status" value="1"/>
</dbReference>
<accession>A0A2S7I5I9</accession>
<feature type="chain" id="PRO_5015528443" evidence="1">
    <location>
        <begin position="18"/>
        <end position="448"/>
    </location>
</feature>
<evidence type="ECO:0000259" key="2">
    <source>
        <dbReference type="PROSITE" id="PS50106"/>
    </source>
</evidence>
<dbReference type="SUPFAM" id="SSF50156">
    <property type="entry name" value="PDZ domain-like"/>
    <property type="match status" value="1"/>
</dbReference>
<feature type="signal peptide" evidence="1">
    <location>
        <begin position="1"/>
        <end position="17"/>
    </location>
</feature>
<feature type="domain" description="PDZ" evidence="2">
    <location>
        <begin position="336"/>
        <end position="414"/>
    </location>
</feature>
<evidence type="ECO:0000313" key="4">
    <source>
        <dbReference type="Proteomes" id="UP000238565"/>
    </source>
</evidence>
<evidence type="ECO:0000256" key="1">
    <source>
        <dbReference type="SAM" id="SignalP"/>
    </source>
</evidence>
<protein>
    <submittedName>
        <fullName evidence="3">Peptide-binding protein</fullName>
    </submittedName>
</protein>
<dbReference type="InterPro" id="IPR036034">
    <property type="entry name" value="PDZ_sf"/>
</dbReference>
<dbReference type="PROSITE" id="PS50106">
    <property type="entry name" value="PDZ"/>
    <property type="match status" value="1"/>
</dbReference>
<dbReference type="AlphaFoldDB" id="A0A2S7I5I9"/>
<reference evidence="3 4" key="1">
    <citation type="submission" date="2018-02" db="EMBL/GenBank/DDBJ databases">
        <title>Draft genome sequence of bacterial isolates from marine environment.</title>
        <authorList>
            <person name="Singh S.K."/>
            <person name="Hill R."/>
            <person name="Major S."/>
            <person name="Cai H."/>
            <person name="Li Y."/>
        </authorList>
    </citation>
    <scope>NUCLEOTIDE SEQUENCE [LARGE SCALE GENOMIC DNA]</scope>
    <source>
        <strain evidence="3 4">IMET F</strain>
    </source>
</reference>
<sequence>MKILYFLFLIFSLSINAQDGFQILEDKNKINIPFRQINNLVFLDLKVNNVDLTFLLDTGVSETLLFSLENKEVVFENVEKIRFTGLGGSNYIEGIKSTKNKVEVNKTLVDFSHEIYIILDEDFNFSSHVGIPVNGIIGYHFFKNNPLKIDFERHIITVYNRKYYSEKTFRKFEKLPISVESQKPYHTAEVQQTKEFFPAKMLIDLGNSDAMWLFPNRIPNFNYNRPNIDDFLGRGFNGDIYGKRSRMHALKLGNNILNQPIVAMPSEESVKSMNFVKERIGSIGADVLKRFTIGFDYKNGLFFIKKTKSIKEPFRFNMSGLDIKHDGMKWEKDLVKVELPKLPESTNNDRGTTIRIQDASEFQYKFVLKPEYSVAGVRENSPGFLADIKKGDKLIEINGKKTSDMTLQQINEVFMSEEEKTITLKLLRNSLTLIKEFILKDPIPYQEN</sequence>
<dbReference type="EMBL" id="PTPZ01000003">
    <property type="protein sequence ID" value="PPZ91809.1"/>
    <property type="molecule type" value="Genomic_DNA"/>
</dbReference>
<name>A0A2S7I5I9_9FLAO</name>
<comment type="caution">
    <text evidence="3">The sequence shown here is derived from an EMBL/GenBank/DDBJ whole genome shotgun (WGS) entry which is preliminary data.</text>
</comment>
<evidence type="ECO:0000313" key="3">
    <source>
        <dbReference type="EMBL" id="PPZ91809.1"/>
    </source>
</evidence>
<dbReference type="RefSeq" id="WP_104793498.1">
    <property type="nucleotide sequence ID" value="NZ_PTPZ01000003.1"/>
</dbReference>
<dbReference type="SMART" id="SM00228">
    <property type="entry name" value="PDZ"/>
    <property type="match status" value="1"/>
</dbReference>
<proteinExistence type="predicted"/>
<dbReference type="InterPro" id="IPR001478">
    <property type="entry name" value="PDZ"/>
</dbReference>
<keyword evidence="1" id="KW-0732">Signal</keyword>